<reference evidence="1 2" key="1">
    <citation type="journal article" date="2018" name="Front. Plant Sci.">
        <title>Red Clover (Trifolium pratense) and Zigzag Clover (T. medium) - A Picture of Genomic Similarities and Differences.</title>
        <authorList>
            <person name="Dluhosova J."/>
            <person name="Istvanek J."/>
            <person name="Nedelnik J."/>
            <person name="Repkova J."/>
        </authorList>
    </citation>
    <scope>NUCLEOTIDE SEQUENCE [LARGE SCALE GENOMIC DNA]</scope>
    <source>
        <strain evidence="2">cv. 10/8</strain>
        <tissue evidence="1">Leaf</tissue>
    </source>
</reference>
<dbReference type="Proteomes" id="UP000265520">
    <property type="component" value="Unassembled WGS sequence"/>
</dbReference>
<comment type="caution">
    <text evidence="1">The sequence shown here is derived from an EMBL/GenBank/DDBJ whole genome shotgun (WGS) entry which is preliminary data.</text>
</comment>
<evidence type="ECO:0000313" key="2">
    <source>
        <dbReference type="Proteomes" id="UP000265520"/>
    </source>
</evidence>
<dbReference type="EMBL" id="LXQA010018383">
    <property type="protein sequence ID" value="MCH90474.1"/>
    <property type="molecule type" value="Genomic_DNA"/>
</dbReference>
<proteinExistence type="predicted"/>
<accession>A0A392MW07</accession>
<dbReference type="AlphaFoldDB" id="A0A392MW07"/>
<evidence type="ECO:0000313" key="1">
    <source>
        <dbReference type="EMBL" id="MCH90474.1"/>
    </source>
</evidence>
<feature type="non-terminal residue" evidence="1">
    <location>
        <position position="194"/>
    </location>
</feature>
<sequence length="194" mass="21509">MSGISSDCGTLDILHCGIIDLRIAWTLLLGYYTHDVLVKDAFLDDCGFLGASKVLENIVFLVKIMNAKVENGNVGHWDESANPFFIAKVFYLCMQRSSHCITGLVMSPMNCGEITNKSLSTKYGPSTCGYFVGLLTQWLDKIKWLNSLCGTVSEITNVGVASLVELHHGIYLDWKIISWSNIHNLEDKVDLEGV</sequence>
<organism evidence="1 2">
    <name type="scientific">Trifolium medium</name>
    <dbReference type="NCBI Taxonomy" id="97028"/>
    <lineage>
        <taxon>Eukaryota</taxon>
        <taxon>Viridiplantae</taxon>
        <taxon>Streptophyta</taxon>
        <taxon>Embryophyta</taxon>
        <taxon>Tracheophyta</taxon>
        <taxon>Spermatophyta</taxon>
        <taxon>Magnoliopsida</taxon>
        <taxon>eudicotyledons</taxon>
        <taxon>Gunneridae</taxon>
        <taxon>Pentapetalae</taxon>
        <taxon>rosids</taxon>
        <taxon>fabids</taxon>
        <taxon>Fabales</taxon>
        <taxon>Fabaceae</taxon>
        <taxon>Papilionoideae</taxon>
        <taxon>50 kb inversion clade</taxon>
        <taxon>NPAAA clade</taxon>
        <taxon>Hologalegina</taxon>
        <taxon>IRL clade</taxon>
        <taxon>Trifolieae</taxon>
        <taxon>Trifolium</taxon>
    </lineage>
</organism>
<name>A0A392MW07_9FABA</name>
<gene>
    <name evidence="1" type="ORF">A2U01_0011390</name>
</gene>
<keyword evidence="2" id="KW-1185">Reference proteome</keyword>
<protein>
    <submittedName>
        <fullName evidence="1">Uncharacterized protein</fullName>
    </submittedName>
</protein>